<gene>
    <name evidence="2" type="ORF">SAMN05421823_108278</name>
</gene>
<evidence type="ECO:0000313" key="3">
    <source>
        <dbReference type="Proteomes" id="UP000198510"/>
    </source>
</evidence>
<protein>
    <recommendedName>
        <fullName evidence="4">Lipocalin-like domain-containing protein</fullName>
    </recommendedName>
</protein>
<reference evidence="2 3" key="1">
    <citation type="submission" date="2016-10" db="EMBL/GenBank/DDBJ databases">
        <authorList>
            <person name="de Groot N.N."/>
        </authorList>
    </citation>
    <scope>NUCLEOTIDE SEQUENCE [LARGE SCALE GENOMIC DNA]</scope>
    <source>
        <strain evidence="2 3">DSM 25186</strain>
    </source>
</reference>
<evidence type="ECO:0000313" key="2">
    <source>
        <dbReference type="EMBL" id="SDL85217.1"/>
    </source>
</evidence>
<dbReference type="PROSITE" id="PS51257">
    <property type="entry name" value="PROKAR_LIPOPROTEIN"/>
    <property type="match status" value="1"/>
</dbReference>
<dbReference type="OrthoDB" id="955014at2"/>
<name>A0A1G9NGM1_9BACT</name>
<sequence length="127" mass="14245">MRTFCLCLLLCLGLSACQHESIDPNRLLGSWNGGGVVYTFEADGSFTATYPFTGYAEDTILASSLWGLYTTDDRRNNVEMRALGYVGKSGEVIQQPLKQVTWSYSFPNDTTLRYESRTAIGYLYRTP</sequence>
<proteinExistence type="predicted"/>
<feature type="signal peptide" evidence="1">
    <location>
        <begin position="1"/>
        <end position="20"/>
    </location>
</feature>
<organism evidence="2 3">
    <name type="scientific">Catalinimonas alkaloidigena</name>
    <dbReference type="NCBI Taxonomy" id="1075417"/>
    <lineage>
        <taxon>Bacteria</taxon>
        <taxon>Pseudomonadati</taxon>
        <taxon>Bacteroidota</taxon>
        <taxon>Cytophagia</taxon>
        <taxon>Cytophagales</taxon>
        <taxon>Catalimonadaceae</taxon>
        <taxon>Catalinimonas</taxon>
    </lineage>
</organism>
<accession>A0A1G9NGM1</accession>
<evidence type="ECO:0000256" key="1">
    <source>
        <dbReference type="SAM" id="SignalP"/>
    </source>
</evidence>
<keyword evidence="1" id="KW-0732">Signal</keyword>
<dbReference type="RefSeq" id="WP_089685319.1">
    <property type="nucleotide sequence ID" value="NZ_FNFO01000008.1"/>
</dbReference>
<evidence type="ECO:0008006" key="4">
    <source>
        <dbReference type="Google" id="ProtNLM"/>
    </source>
</evidence>
<dbReference type="EMBL" id="FNFO01000008">
    <property type="protein sequence ID" value="SDL85217.1"/>
    <property type="molecule type" value="Genomic_DNA"/>
</dbReference>
<dbReference type="Proteomes" id="UP000198510">
    <property type="component" value="Unassembled WGS sequence"/>
</dbReference>
<feature type="chain" id="PRO_5011472698" description="Lipocalin-like domain-containing protein" evidence="1">
    <location>
        <begin position="21"/>
        <end position="127"/>
    </location>
</feature>
<dbReference type="STRING" id="1075417.SAMN05421823_108278"/>
<keyword evidence="3" id="KW-1185">Reference proteome</keyword>
<dbReference type="AlphaFoldDB" id="A0A1G9NGM1"/>